<feature type="signal peptide" evidence="22">
    <location>
        <begin position="1"/>
        <end position="27"/>
    </location>
</feature>
<dbReference type="PROSITE" id="PS51293">
    <property type="entry name" value="SANT"/>
    <property type="match status" value="1"/>
</dbReference>
<dbReference type="SMART" id="SM00717">
    <property type="entry name" value="SANT"/>
    <property type="match status" value="2"/>
</dbReference>
<comment type="subcellular location">
    <subcellularLocation>
        <location evidence="1">Endoplasmic reticulum membrane</location>
        <topology evidence="1">Single-pass type I membrane protein</topology>
    </subcellularLocation>
    <subcellularLocation>
        <location evidence="15">Microsome membrane</location>
        <topology evidence="15">Single-pass type I membrane protein</topology>
    </subcellularLocation>
    <subcellularLocation>
        <location evidence="13">Nucleus membrane</location>
        <topology evidence="13">Single-pass type I membrane protein</topology>
    </subcellularLocation>
</comment>
<dbReference type="PRINTS" id="PR00625">
    <property type="entry name" value="JDOMAIN"/>
</dbReference>
<evidence type="ECO:0000256" key="20">
    <source>
        <dbReference type="SAM" id="MobiDB-lite"/>
    </source>
</evidence>
<dbReference type="SUPFAM" id="SSF46565">
    <property type="entry name" value="Chaperone J-domain"/>
    <property type="match status" value="1"/>
</dbReference>
<keyword evidence="3 21" id="KW-0812">Transmembrane</keyword>
<keyword evidence="19" id="KW-0175">Coiled coil</keyword>
<evidence type="ECO:0000256" key="15">
    <source>
        <dbReference type="ARBA" id="ARBA00060390"/>
    </source>
</evidence>
<evidence type="ECO:0000256" key="12">
    <source>
        <dbReference type="ARBA" id="ARBA00023242"/>
    </source>
</evidence>
<dbReference type="KEGG" id="emc:129338041"/>
<dbReference type="Pfam" id="PF23082">
    <property type="entry name" value="Myb_DNA-binding_2"/>
    <property type="match status" value="2"/>
</dbReference>
<dbReference type="PROSITE" id="PS00636">
    <property type="entry name" value="DNAJ_1"/>
    <property type="match status" value="1"/>
</dbReference>
<keyword evidence="5" id="KW-0677">Repeat</keyword>
<keyword evidence="11" id="KW-0143">Chaperone</keyword>
<dbReference type="AlphaFoldDB" id="A0AA97L9K3"/>
<evidence type="ECO:0000256" key="2">
    <source>
        <dbReference type="ARBA" id="ARBA00022553"/>
    </source>
</evidence>
<dbReference type="InterPro" id="IPR001623">
    <property type="entry name" value="DnaJ_domain"/>
</dbReference>
<evidence type="ECO:0000256" key="8">
    <source>
        <dbReference type="ARBA" id="ARBA00022989"/>
    </source>
</evidence>
<evidence type="ECO:0000256" key="7">
    <source>
        <dbReference type="ARBA" id="ARBA00022848"/>
    </source>
</evidence>
<evidence type="ECO:0000256" key="1">
    <source>
        <dbReference type="ARBA" id="ARBA00004115"/>
    </source>
</evidence>
<dbReference type="FunFam" id="1.10.287.110:FF:000044">
    <property type="entry name" value="DnaJ (Hsp40) homolog, subfamily C, member 1"/>
    <property type="match status" value="1"/>
</dbReference>
<dbReference type="CDD" id="cd06257">
    <property type="entry name" value="DnaJ"/>
    <property type="match status" value="1"/>
</dbReference>
<keyword evidence="7" id="KW-0492">Microsome</keyword>
<keyword evidence="12" id="KW-0539">Nucleus</keyword>
<evidence type="ECO:0000256" key="4">
    <source>
        <dbReference type="ARBA" id="ARBA00022729"/>
    </source>
</evidence>
<evidence type="ECO:0000256" key="3">
    <source>
        <dbReference type="ARBA" id="ARBA00022692"/>
    </source>
</evidence>
<keyword evidence="10 21" id="KW-0472">Membrane</keyword>
<proteinExistence type="predicted"/>
<dbReference type="PANTHER" id="PTHR44653">
    <property type="entry name" value="DNAJ HOMOLOG SUBFAMILY C MEMBER 1"/>
    <property type="match status" value="1"/>
</dbReference>
<dbReference type="GeneID" id="129338041"/>
<dbReference type="FunFam" id="1.10.10.60:FF:000180">
    <property type="entry name" value="DnaJ (Hsp40) homolog, subfamily C, member 2"/>
    <property type="match status" value="1"/>
</dbReference>
<feature type="transmembrane region" description="Helical" evidence="21">
    <location>
        <begin position="134"/>
        <end position="154"/>
    </location>
</feature>
<evidence type="ECO:0000256" key="16">
    <source>
        <dbReference type="ARBA" id="ARBA00065406"/>
    </source>
</evidence>
<dbReference type="CTD" id="64215"/>
<dbReference type="GO" id="GO:0003677">
    <property type="term" value="F:DNA binding"/>
    <property type="evidence" value="ECO:0007669"/>
    <property type="project" value="UniProtKB-KW"/>
</dbReference>
<feature type="domain" description="J" evidence="23">
    <location>
        <begin position="45"/>
        <end position="109"/>
    </location>
</feature>
<sequence length="550" mass="64202">MACPPPVPGLQRSPLLWLLLFAPSILAWDSGDLELFDLVEEVPQNFYAFLGVEQDASSADVRKAYRKLSLILHPDKNKDENAETQFRQLVAIYEVLKDEERRHRYDDILINGLPDWRQPVFYYRRVRKMSNAELALLLFIILTVGHYGVVWSIYLEKQLDELLSRKKREKRKRTGGKNVDEMKLGVDKNERLLEKPQWWDLLPCKLGIWFCLTVKALPQFFQEARKLYTEYKETKMKEKEEAQARAELETLQKEKKPKIKKPKPEFPIYTASETNEYVPSCYHVTSIEEIEEQMDDWLEDRNKPLRKKAPQWTEEDLSQLTRSMVKFPGGTPGRWEKIAHELGRSVADVTVKAKQIKDSVTCTPGIIRLSELKMLAQNSKSNKAAVNLSDHIITQREEEEEEEEEEAAAKYNCDPEPLEMAATDQQQTVLSETRHRKRKTTAKVETALPVGKETDEDKYRGRRQKDFDTAEQEECSDDEFRKRERCQSSEDMWTQNQQKLLELALQQYPKGTAERWDKIAKCVPGKSKEECVARYKLLVELIQKKKLAKS</sequence>
<organism evidence="26 27">
    <name type="scientific">Eublepharis macularius</name>
    <name type="common">Leopard gecko</name>
    <name type="synonym">Cyrtodactylus macularius</name>
    <dbReference type="NCBI Taxonomy" id="481883"/>
    <lineage>
        <taxon>Eukaryota</taxon>
        <taxon>Metazoa</taxon>
        <taxon>Chordata</taxon>
        <taxon>Craniata</taxon>
        <taxon>Vertebrata</taxon>
        <taxon>Euteleostomi</taxon>
        <taxon>Lepidosauria</taxon>
        <taxon>Squamata</taxon>
        <taxon>Bifurcata</taxon>
        <taxon>Gekkota</taxon>
        <taxon>Eublepharidae</taxon>
        <taxon>Eublepharinae</taxon>
        <taxon>Eublepharis</taxon>
    </lineage>
</organism>
<keyword evidence="26" id="KW-1185">Reference proteome</keyword>
<keyword evidence="9" id="KW-0238">DNA-binding</keyword>
<evidence type="ECO:0000256" key="17">
    <source>
        <dbReference type="ARBA" id="ARBA00071601"/>
    </source>
</evidence>
<dbReference type="CDD" id="cd00167">
    <property type="entry name" value="SANT"/>
    <property type="match status" value="2"/>
</dbReference>
<evidence type="ECO:0000256" key="19">
    <source>
        <dbReference type="SAM" id="Coils"/>
    </source>
</evidence>
<dbReference type="PROSITE" id="PS50076">
    <property type="entry name" value="DNAJ_2"/>
    <property type="match status" value="1"/>
</dbReference>
<dbReference type="RefSeq" id="XP_054848090.1">
    <property type="nucleotide sequence ID" value="XM_054992115.1"/>
</dbReference>
<keyword evidence="6" id="KW-0256">Endoplasmic reticulum</keyword>
<evidence type="ECO:0000259" key="24">
    <source>
        <dbReference type="PROSITE" id="PS50090"/>
    </source>
</evidence>
<reference evidence="27" key="1">
    <citation type="submission" date="2025-08" db="UniProtKB">
        <authorList>
            <consortium name="RefSeq"/>
        </authorList>
    </citation>
    <scope>IDENTIFICATION</scope>
    <source>
        <tissue evidence="27">Blood</tissue>
    </source>
</reference>
<dbReference type="InterPro" id="IPR018253">
    <property type="entry name" value="DnaJ_domain_CS"/>
</dbReference>
<evidence type="ECO:0000313" key="26">
    <source>
        <dbReference type="Proteomes" id="UP001190640"/>
    </source>
</evidence>
<dbReference type="SMART" id="SM00271">
    <property type="entry name" value="DnaJ"/>
    <property type="match status" value="1"/>
</dbReference>
<feature type="domain" description="Myb-like" evidence="24">
    <location>
        <begin position="493"/>
        <end position="539"/>
    </location>
</feature>
<evidence type="ECO:0000256" key="14">
    <source>
        <dbReference type="ARBA" id="ARBA00053185"/>
    </source>
</evidence>
<evidence type="ECO:0000256" key="13">
    <source>
        <dbReference type="ARBA" id="ARBA00046292"/>
    </source>
</evidence>
<name>A0AA97L9K3_EUBMA</name>
<evidence type="ECO:0000256" key="6">
    <source>
        <dbReference type="ARBA" id="ARBA00022824"/>
    </source>
</evidence>
<dbReference type="SUPFAM" id="SSF46689">
    <property type="entry name" value="Homeodomain-like"/>
    <property type="match status" value="2"/>
</dbReference>
<evidence type="ECO:0000256" key="5">
    <source>
        <dbReference type="ARBA" id="ARBA00022737"/>
    </source>
</evidence>
<dbReference type="InterPro" id="IPR036869">
    <property type="entry name" value="J_dom_sf"/>
</dbReference>
<dbReference type="PANTHER" id="PTHR44653:SF2">
    <property type="entry name" value="DNAJ HOMOLOG SUBFAMILY C MEMBER 1"/>
    <property type="match status" value="1"/>
</dbReference>
<evidence type="ECO:0000256" key="9">
    <source>
        <dbReference type="ARBA" id="ARBA00023125"/>
    </source>
</evidence>
<keyword evidence="8 21" id="KW-1133">Transmembrane helix</keyword>
<evidence type="ECO:0000259" key="25">
    <source>
        <dbReference type="PROSITE" id="PS51293"/>
    </source>
</evidence>
<feature type="chain" id="PRO_5041639555" description="DnaJ homolog subfamily C member 1" evidence="22">
    <location>
        <begin position="28"/>
        <end position="550"/>
    </location>
</feature>
<dbReference type="Proteomes" id="UP001190640">
    <property type="component" value="Chromosome 11"/>
</dbReference>
<dbReference type="InterPro" id="IPR017884">
    <property type="entry name" value="SANT_dom"/>
</dbReference>
<dbReference type="InterPro" id="IPR001005">
    <property type="entry name" value="SANT/Myb"/>
</dbReference>
<dbReference type="InterPro" id="IPR052606">
    <property type="entry name" value="DnaJ_domain_protein"/>
</dbReference>
<accession>A0AA97L9K3</accession>
<dbReference type="InterPro" id="IPR009057">
    <property type="entry name" value="Homeodomain-like_sf"/>
</dbReference>
<evidence type="ECO:0000256" key="21">
    <source>
        <dbReference type="SAM" id="Phobius"/>
    </source>
</evidence>
<feature type="domain" description="SANT" evidence="25">
    <location>
        <begin position="488"/>
        <end position="543"/>
    </location>
</feature>
<dbReference type="GO" id="GO:0005789">
    <property type="term" value="C:endoplasmic reticulum membrane"/>
    <property type="evidence" value="ECO:0007669"/>
    <property type="project" value="UniProtKB-SubCell"/>
</dbReference>
<evidence type="ECO:0000256" key="22">
    <source>
        <dbReference type="SAM" id="SignalP"/>
    </source>
</evidence>
<dbReference type="Pfam" id="PF00226">
    <property type="entry name" value="DnaJ"/>
    <property type="match status" value="1"/>
</dbReference>
<protein>
    <recommendedName>
        <fullName evidence="17">DnaJ homolog subfamily C member 1</fullName>
    </recommendedName>
    <alternativeName>
        <fullName evidence="18">DnaJ protein homolog MTJ1</fullName>
    </alternativeName>
</protein>
<comment type="subunit">
    <text evidence="16">Interacts (via J domain) with HSPA5. Interacts (via cytosolic domain) with ribosomes. Interacts (via SANT 2 domain) with SERPINA3; the interaction delays the formation of the covalent inhibitory complex SERPINA3-chymotrypsin, but does not alter the catalytic activity of SERPINA3. Interacts (via SANT 2 domain) with ITIH4 (via C-terminus); the interaction protects ITIH4 against in vitro cleavage by kallikrein.</text>
</comment>
<dbReference type="Gene3D" id="1.10.287.110">
    <property type="entry name" value="DnaJ domain"/>
    <property type="match status" value="1"/>
</dbReference>
<evidence type="ECO:0000256" key="18">
    <source>
        <dbReference type="ARBA" id="ARBA00082566"/>
    </source>
</evidence>
<evidence type="ECO:0000256" key="11">
    <source>
        <dbReference type="ARBA" id="ARBA00023186"/>
    </source>
</evidence>
<feature type="compositionally biased region" description="Basic and acidic residues" evidence="20">
    <location>
        <begin position="453"/>
        <end position="468"/>
    </location>
</feature>
<gene>
    <name evidence="27" type="primary">DNAJC1</name>
</gene>
<comment type="function">
    <text evidence="14">May modulate protein synthesis.</text>
</comment>
<feature type="coiled-coil region" evidence="19">
    <location>
        <begin position="221"/>
        <end position="254"/>
    </location>
</feature>
<dbReference type="Gene3D" id="1.10.10.60">
    <property type="entry name" value="Homeodomain-like"/>
    <property type="match status" value="2"/>
</dbReference>
<dbReference type="GO" id="GO:0031965">
    <property type="term" value="C:nuclear membrane"/>
    <property type="evidence" value="ECO:0007669"/>
    <property type="project" value="UniProtKB-SubCell"/>
</dbReference>
<dbReference type="GO" id="GO:0051246">
    <property type="term" value="P:regulation of protein metabolic process"/>
    <property type="evidence" value="ECO:0007669"/>
    <property type="project" value="UniProtKB-ARBA"/>
</dbReference>
<evidence type="ECO:0000259" key="23">
    <source>
        <dbReference type="PROSITE" id="PS50076"/>
    </source>
</evidence>
<keyword evidence="4 22" id="KW-0732">Signal</keyword>
<evidence type="ECO:0000313" key="27">
    <source>
        <dbReference type="RefSeq" id="XP_054848090.1"/>
    </source>
</evidence>
<feature type="region of interest" description="Disordered" evidence="20">
    <location>
        <begin position="453"/>
        <end position="474"/>
    </location>
</feature>
<dbReference type="PROSITE" id="PS50090">
    <property type="entry name" value="MYB_LIKE"/>
    <property type="match status" value="1"/>
</dbReference>
<keyword evidence="2" id="KW-0597">Phosphoprotein</keyword>
<evidence type="ECO:0000256" key="10">
    <source>
        <dbReference type="ARBA" id="ARBA00023136"/>
    </source>
</evidence>